<dbReference type="Proteomes" id="UP000309133">
    <property type="component" value="Unassembled WGS sequence"/>
</dbReference>
<dbReference type="SMART" id="SM01217">
    <property type="entry name" value="Fn3_like"/>
    <property type="match status" value="1"/>
</dbReference>
<dbReference type="Pfam" id="PF14310">
    <property type="entry name" value="Fn3-like"/>
    <property type="match status" value="1"/>
</dbReference>
<dbReference type="EMBL" id="SSSM01000003">
    <property type="protein sequence ID" value="THG31656.1"/>
    <property type="molecule type" value="Genomic_DNA"/>
</dbReference>
<dbReference type="Gene3D" id="2.60.40.10">
    <property type="entry name" value="Immunoglobulins"/>
    <property type="match status" value="1"/>
</dbReference>
<dbReference type="InterPro" id="IPR026891">
    <property type="entry name" value="Fn3-like"/>
</dbReference>
<evidence type="ECO:0000313" key="9">
    <source>
        <dbReference type="EMBL" id="THG31656.1"/>
    </source>
</evidence>
<keyword evidence="10" id="KW-1185">Reference proteome</keyword>
<organism evidence="9 10">
    <name type="scientific">Naasia lichenicola</name>
    <dbReference type="NCBI Taxonomy" id="2565933"/>
    <lineage>
        <taxon>Bacteria</taxon>
        <taxon>Bacillati</taxon>
        <taxon>Actinomycetota</taxon>
        <taxon>Actinomycetes</taxon>
        <taxon>Micrococcales</taxon>
        <taxon>Microbacteriaceae</taxon>
        <taxon>Naasia</taxon>
    </lineage>
</organism>
<evidence type="ECO:0000313" key="10">
    <source>
        <dbReference type="Proteomes" id="UP000309133"/>
    </source>
</evidence>
<dbReference type="Gene3D" id="3.20.20.300">
    <property type="entry name" value="Glycoside hydrolase, family 3, N-terminal domain"/>
    <property type="match status" value="1"/>
</dbReference>
<dbReference type="SUPFAM" id="SSF52279">
    <property type="entry name" value="Beta-D-glucan exohydrolase, C-terminal domain"/>
    <property type="match status" value="1"/>
</dbReference>
<evidence type="ECO:0000256" key="1">
    <source>
        <dbReference type="ARBA" id="ARBA00000448"/>
    </source>
</evidence>
<keyword evidence="4" id="KW-0732">Signal</keyword>
<evidence type="ECO:0000256" key="3">
    <source>
        <dbReference type="ARBA" id="ARBA00012744"/>
    </source>
</evidence>
<dbReference type="InterPro" id="IPR013783">
    <property type="entry name" value="Ig-like_fold"/>
</dbReference>
<dbReference type="RefSeq" id="WP_136426776.1">
    <property type="nucleotide sequence ID" value="NZ_SSSM01000003.1"/>
</dbReference>
<dbReference type="Pfam" id="PF01915">
    <property type="entry name" value="Glyco_hydro_3_C"/>
    <property type="match status" value="1"/>
</dbReference>
<dbReference type="InterPro" id="IPR051915">
    <property type="entry name" value="Cellulose_Degrad_GH3"/>
</dbReference>
<dbReference type="AlphaFoldDB" id="A0A4S4FQJ1"/>
<keyword evidence="6" id="KW-0326">Glycosidase</keyword>
<comment type="catalytic activity">
    <reaction evidence="1">
        <text>Hydrolysis of terminal, non-reducing beta-D-glucosyl residues with release of beta-D-glucose.</text>
        <dbReference type="EC" id="3.2.1.21"/>
    </reaction>
</comment>
<feature type="region of interest" description="Disordered" evidence="7">
    <location>
        <begin position="553"/>
        <end position="572"/>
    </location>
</feature>
<dbReference type="InterPro" id="IPR002772">
    <property type="entry name" value="Glyco_hydro_3_C"/>
</dbReference>
<reference evidence="9 10" key="1">
    <citation type="submission" date="2019-04" db="EMBL/GenBank/DDBJ databases">
        <authorList>
            <person name="Jiang L."/>
        </authorList>
    </citation>
    <scope>NUCLEOTIDE SEQUENCE [LARGE SCALE GENOMIC DNA]</scope>
    <source>
        <strain evidence="9 10">YIM 131853</strain>
    </source>
</reference>
<keyword evidence="5 9" id="KW-0378">Hydrolase</keyword>
<dbReference type="InterPro" id="IPR001764">
    <property type="entry name" value="Glyco_hydro_3_N"/>
</dbReference>
<accession>A0A4S4FQJ1</accession>
<gene>
    <name evidence="9" type="ORF">E6C64_06185</name>
</gene>
<evidence type="ECO:0000256" key="5">
    <source>
        <dbReference type="ARBA" id="ARBA00022801"/>
    </source>
</evidence>
<evidence type="ECO:0000256" key="2">
    <source>
        <dbReference type="ARBA" id="ARBA00005336"/>
    </source>
</evidence>
<protein>
    <recommendedName>
        <fullName evidence="3">beta-glucosidase</fullName>
        <ecNumber evidence="3">3.2.1.21</ecNumber>
    </recommendedName>
</protein>
<evidence type="ECO:0000259" key="8">
    <source>
        <dbReference type="SMART" id="SM01217"/>
    </source>
</evidence>
<evidence type="ECO:0000256" key="7">
    <source>
        <dbReference type="SAM" id="MobiDB-lite"/>
    </source>
</evidence>
<proteinExistence type="inferred from homology"/>
<dbReference type="Gene3D" id="3.40.50.1700">
    <property type="entry name" value="Glycoside hydrolase family 3 C-terminal domain"/>
    <property type="match status" value="1"/>
</dbReference>
<dbReference type="PANTHER" id="PTHR30620:SF16">
    <property type="entry name" value="LYSOSOMAL BETA GLUCOSIDASE"/>
    <property type="match status" value="1"/>
</dbReference>
<evidence type="ECO:0000256" key="6">
    <source>
        <dbReference type="ARBA" id="ARBA00023295"/>
    </source>
</evidence>
<dbReference type="InterPro" id="IPR017853">
    <property type="entry name" value="GH"/>
</dbReference>
<sequence>MKDDRIRGILARMTWAEKLAQLQIVWIPDTVAQHDRVRRGIGAMFWPPSAEATNELQRIAVEETRLGIPLLIGLDVVHGQFTIFPTPLAQASSFDPAVAALDGRTSATEARSNGVNWTFSPMVDISVDPRWGRVVEGFGESPFLASAFAAAKVAAYQGSSLAATDSIAACLKHFIAYGAAEAGRDYNSTDVSNRRLRDVYLPPFAAGVRAGAASVMASFNSLNGVPMHANSWMLSEVLKDELGFAGVVVGDAEGASQLTVHGVAETEAEALALSITAGVDIVMGGPPMGDAVDDSSLHDPSALDVARVDDAVLRILAVKESLGLFDDPYVDASKAVSAPTEQSRADARASAERSVILLKNGGSADAGELLPLDPESTKRILLTGPYARSTDHLGAWVQRFGVGSRSLEETLRERFGQATWTVEDGAGFLASEPGQLSAAVDAARESDLVILAVGEPSHLSGEASSRSEISLPGEQDALIEAIVDTGVPVVVVLLAGRPLVVERWIDRVDSVLFAFHLGTEGPDALARVLAGDVSPAGRVPMTFPRSVGQIPIYSEHERTGRPASTSGSLSATKHDVGLEGPNNLDDSFTSKYLDLPLGPRFPFGHGLGYTTFDGPGLQATRTSISLAELAAGGSLELSAQTRNAGPRSADNVLMLFLSDPVASVAQPVRRLCGFARLHVSTGDTASITFRIGADEIGFWDDQRRRREPGLLRFTLTDGIDESDVSVHVTAS</sequence>
<dbReference type="InterPro" id="IPR036962">
    <property type="entry name" value="Glyco_hydro_3_N_sf"/>
</dbReference>
<comment type="similarity">
    <text evidence="2">Belongs to the glycosyl hydrolase 3 family.</text>
</comment>
<name>A0A4S4FQJ1_9MICO</name>
<evidence type="ECO:0000256" key="4">
    <source>
        <dbReference type="ARBA" id="ARBA00022729"/>
    </source>
</evidence>
<dbReference type="PRINTS" id="PR00133">
    <property type="entry name" value="GLHYDRLASE3"/>
</dbReference>
<dbReference type="SUPFAM" id="SSF51445">
    <property type="entry name" value="(Trans)glycosidases"/>
    <property type="match status" value="1"/>
</dbReference>
<feature type="compositionally biased region" description="Polar residues" evidence="7">
    <location>
        <begin position="562"/>
        <end position="571"/>
    </location>
</feature>
<dbReference type="Pfam" id="PF00933">
    <property type="entry name" value="Glyco_hydro_3"/>
    <property type="match status" value="1"/>
</dbReference>
<dbReference type="PANTHER" id="PTHR30620">
    <property type="entry name" value="PERIPLASMIC BETA-GLUCOSIDASE-RELATED"/>
    <property type="match status" value="1"/>
</dbReference>
<dbReference type="OrthoDB" id="3187421at2"/>
<dbReference type="GO" id="GO:0008422">
    <property type="term" value="F:beta-glucosidase activity"/>
    <property type="evidence" value="ECO:0007669"/>
    <property type="project" value="UniProtKB-EC"/>
</dbReference>
<comment type="caution">
    <text evidence="9">The sequence shown here is derived from an EMBL/GenBank/DDBJ whole genome shotgun (WGS) entry which is preliminary data.</text>
</comment>
<feature type="domain" description="Fibronectin type III-like" evidence="8">
    <location>
        <begin position="651"/>
        <end position="719"/>
    </location>
</feature>
<dbReference type="EC" id="3.2.1.21" evidence="3"/>
<dbReference type="InterPro" id="IPR036881">
    <property type="entry name" value="Glyco_hydro_3_C_sf"/>
</dbReference>
<dbReference type="GO" id="GO:0009251">
    <property type="term" value="P:glucan catabolic process"/>
    <property type="evidence" value="ECO:0007669"/>
    <property type="project" value="TreeGrafter"/>
</dbReference>